<accession>A0A2R6ACX8</accession>
<sequence>MSREKYRSRISIIVDVLKAIGEEGKDQKLTHILSKANIPYSRLTSLLEELEKLEFIKSVENENKRVYVLTQKGRKYIAEYEKFKRFSEAFGLRI</sequence>
<dbReference type="InterPro" id="IPR038723">
    <property type="entry name" value="ArnR1-like_HTH"/>
</dbReference>
<dbReference type="InterPro" id="IPR036390">
    <property type="entry name" value="WH_DNA-bd_sf"/>
</dbReference>
<dbReference type="SUPFAM" id="SSF46785">
    <property type="entry name" value="Winged helix' DNA-binding domain"/>
    <property type="match status" value="1"/>
</dbReference>
<proteinExistence type="predicted"/>
<evidence type="ECO:0000313" key="2">
    <source>
        <dbReference type="EMBL" id="PSN84199.1"/>
    </source>
</evidence>
<dbReference type="InterPro" id="IPR036388">
    <property type="entry name" value="WH-like_DNA-bd_sf"/>
</dbReference>
<name>A0A2R6ACX8_9ARCH</name>
<feature type="domain" description="ArnR1-like winged helix-turn-helix" evidence="1">
    <location>
        <begin position="7"/>
        <end position="86"/>
    </location>
</feature>
<comment type="caution">
    <text evidence="2">The sequence shown here is derived from an EMBL/GenBank/DDBJ whole genome shotgun (WGS) entry which is preliminary data.</text>
</comment>
<dbReference type="EMBL" id="NEXC01000006">
    <property type="protein sequence ID" value="PSN84199.1"/>
    <property type="molecule type" value="Genomic_DNA"/>
</dbReference>
<reference evidence="2 3" key="1">
    <citation type="submission" date="2017-04" db="EMBL/GenBank/DDBJ databases">
        <title>Novel microbial lineages endemic to geothermal iron-oxide mats fill important gaps in the evolutionary history of Archaea.</title>
        <authorList>
            <person name="Jay Z.J."/>
            <person name="Beam J.P."/>
            <person name="Dlakic M."/>
            <person name="Rusch D.B."/>
            <person name="Kozubal M.A."/>
            <person name="Inskeep W.P."/>
        </authorList>
    </citation>
    <scope>NUCLEOTIDE SEQUENCE [LARGE SCALE GENOMIC DNA]</scope>
    <source>
        <strain evidence="2">OSP_D</strain>
    </source>
</reference>
<dbReference type="Proteomes" id="UP000240880">
    <property type="component" value="Unassembled WGS sequence"/>
</dbReference>
<dbReference type="AlphaFoldDB" id="A0A2R6ACX8"/>
<protein>
    <recommendedName>
        <fullName evidence="1">ArnR1-like winged helix-turn-helix domain-containing protein</fullName>
    </recommendedName>
</protein>
<dbReference type="Pfam" id="PF14947">
    <property type="entry name" value="HTH_45"/>
    <property type="match status" value="1"/>
</dbReference>
<evidence type="ECO:0000313" key="3">
    <source>
        <dbReference type="Proteomes" id="UP000240880"/>
    </source>
</evidence>
<organism evidence="2 3">
    <name type="scientific">Candidatus Marsarchaeota G1 archaeon OSP_D</name>
    <dbReference type="NCBI Taxonomy" id="1978155"/>
    <lineage>
        <taxon>Archaea</taxon>
        <taxon>Candidatus Marsarchaeota</taxon>
        <taxon>Candidatus Marsarchaeota group 1</taxon>
    </lineage>
</organism>
<dbReference type="Gene3D" id="1.10.10.10">
    <property type="entry name" value="Winged helix-like DNA-binding domain superfamily/Winged helix DNA-binding domain"/>
    <property type="match status" value="1"/>
</dbReference>
<gene>
    <name evidence="2" type="ORF">B9Q01_01850</name>
</gene>
<evidence type="ECO:0000259" key="1">
    <source>
        <dbReference type="Pfam" id="PF14947"/>
    </source>
</evidence>